<dbReference type="Proteomes" id="UP000238137">
    <property type="component" value="Unassembled WGS sequence"/>
</dbReference>
<feature type="compositionally biased region" description="Basic and acidic residues" evidence="1">
    <location>
        <begin position="1"/>
        <end position="13"/>
    </location>
</feature>
<feature type="region of interest" description="Disordered" evidence="1">
    <location>
        <begin position="1"/>
        <end position="26"/>
    </location>
</feature>
<gene>
    <name evidence="2" type="ORF">A7A09_017830</name>
</gene>
<comment type="caution">
    <text evidence="2">The sequence shown here is derived from an EMBL/GenBank/DDBJ whole genome shotgun (WGS) entry which is preliminary data.</text>
</comment>
<protein>
    <submittedName>
        <fullName evidence="2">Uncharacterized protein</fullName>
    </submittedName>
</protein>
<organism evidence="2 3">
    <name type="scientific">Paracoccus methylarcula</name>
    <dbReference type="NCBI Taxonomy" id="72022"/>
    <lineage>
        <taxon>Bacteria</taxon>
        <taxon>Pseudomonadati</taxon>
        <taxon>Pseudomonadota</taxon>
        <taxon>Alphaproteobacteria</taxon>
        <taxon>Rhodobacterales</taxon>
        <taxon>Paracoccaceae</taxon>
        <taxon>Paracoccus</taxon>
    </lineage>
</organism>
<evidence type="ECO:0000313" key="3">
    <source>
        <dbReference type="Proteomes" id="UP000238137"/>
    </source>
</evidence>
<dbReference type="EMBL" id="PXNQ02000012">
    <property type="protein sequence ID" value="RNF33283.1"/>
    <property type="molecule type" value="Genomic_DNA"/>
</dbReference>
<dbReference type="AlphaFoldDB" id="A0A422QTF7"/>
<reference evidence="2" key="1">
    <citation type="submission" date="2018-05" db="EMBL/GenBank/DDBJ databases">
        <title>Reclassification of Methylarcula marina and Methylarcula terricola as Paracoccus methylarcula sp.nov., comb.nov. and Paracoccus terricola comb.nov.</title>
        <authorList>
            <person name="Shmareva M.N."/>
            <person name="Doronina N.V."/>
            <person name="Vasilenko O.V."/>
            <person name="Tarlachkov S.V."/>
            <person name="Trotsenko Y.A."/>
        </authorList>
    </citation>
    <scope>NUCLEOTIDE SEQUENCE [LARGE SCALE GENOMIC DNA]</scope>
    <source>
        <strain evidence="2">VKM B-2159</strain>
    </source>
</reference>
<evidence type="ECO:0000313" key="2">
    <source>
        <dbReference type="EMBL" id="RNF33283.1"/>
    </source>
</evidence>
<evidence type="ECO:0000256" key="1">
    <source>
        <dbReference type="SAM" id="MobiDB-lite"/>
    </source>
</evidence>
<keyword evidence="3" id="KW-1185">Reference proteome</keyword>
<accession>A0A422QTF7</accession>
<proteinExistence type="predicted"/>
<name>A0A422QTF7_9RHOB</name>
<sequence length="100" mass="11435">MLQERFSMRKELSDLPTDEMPVNLPSGPGTANALHEMFDRVGFPWRETCQDLIDRYGLICHPAFDREYCPITPCPFGLDGLLTPFSPQIFAAAFRRMALR</sequence>